<comment type="subcellular location">
    <subcellularLocation>
        <location evidence="2">Cell inner membrane</location>
        <topology evidence="2">Single-pass type II membrane protein</topology>
    </subcellularLocation>
</comment>
<dbReference type="Pfam" id="PF00912">
    <property type="entry name" value="Transgly"/>
    <property type="match status" value="1"/>
</dbReference>
<dbReference type="FunFam" id="1.10.3810.10:FF:000003">
    <property type="entry name" value="Penicillin-binding protein 1a"/>
    <property type="match status" value="1"/>
</dbReference>
<evidence type="ECO:0000256" key="5">
    <source>
        <dbReference type="ARBA" id="ARBA00007739"/>
    </source>
</evidence>
<evidence type="ECO:0000256" key="2">
    <source>
        <dbReference type="ARBA" id="ARBA00004249"/>
    </source>
</evidence>
<dbReference type="AlphaFoldDB" id="A0AB36K5L2"/>
<dbReference type="Pfam" id="PF17092">
    <property type="entry name" value="PCB_OB"/>
    <property type="match status" value="1"/>
</dbReference>
<evidence type="ECO:0000256" key="20">
    <source>
        <dbReference type="ARBA" id="ARBA00023136"/>
    </source>
</evidence>
<evidence type="ECO:0000256" key="19">
    <source>
        <dbReference type="ARBA" id="ARBA00022989"/>
    </source>
</evidence>
<gene>
    <name evidence="32" type="ORF">BZG09_09980</name>
</gene>
<keyword evidence="12" id="KW-0328">Glycosyltransferase</keyword>
<dbReference type="SUPFAM" id="SSF53955">
    <property type="entry name" value="Lysozyme-like"/>
    <property type="match status" value="1"/>
</dbReference>
<evidence type="ECO:0000256" key="9">
    <source>
        <dbReference type="ARBA" id="ARBA00022519"/>
    </source>
</evidence>
<protein>
    <recommendedName>
        <fullName evidence="7">Penicillin-binding protein 1A</fullName>
        <ecNumber evidence="25">2.4.99.28</ecNumber>
        <ecNumber evidence="6">3.4.16.4</ecNumber>
    </recommendedName>
</protein>
<keyword evidence="20 28" id="KW-0472">Membrane</keyword>
<evidence type="ECO:0000256" key="21">
    <source>
        <dbReference type="ARBA" id="ARBA00023251"/>
    </source>
</evidence>
<evidence type="ECO:0000256" key="22">
    <source>
        <dbReference type="ARBA" id="ARBA00023268"/>
    </source>
</evidence>
<dbReference type="GO" id="GO:0006508">
    <property type="term" value="P:proteolysis"/>
    <property type="evidence" value="ECO:0007669"/>
    <property type="project" value="UniProtKB-KW"/>
</dbReference>
<dbReference type="EC" id="2.4.99.28" evidence="25"/>
<dbReference type="GO" id="GO:0008658">
    <property type="term" value="F:penicillin binding"/>
    <property type="evidence" value="ECO:0007669"/>
    <property type="project" value="InterPro"/>
</dbReference>
<dbReference type="GO" id="GO:0009002">
    <property type="term" value="F:serine-type D-Ala-D-Ala carboxypeptidase activity"/>
    <property type="evidence" value="ECO:0007669"/>
    <property type="project" value="UniProtKB-EC"/>
</dbReference>
<dbReference type="GO" id="GO:0030288">
    <property type="term" value="C:outer membrane-bounded periplasmic space"/>
    <property type="evidence" value="ECO:0007669"/>
    <property type="project" value="TreeGrafter"/>
</dbReference>
<comment type="catalytic activity">
    <reaction evidence="26">
        <text>[GlcNAc-(1-&gt;4)-Mur2Ac(oyl-L-Ala-gamma-D-Glu-L-Lys-D-Ala-D-Ala)](n)-di-trans,octa-cis-undecaprenyl diphosphate + beta-D-GlcNAc-(1-&gt;4)-Mur2Ac(oyl-L-Ala-gamma-D-Glu-L-Lys-D-Ala-D-Ala)-di-trans,octa-cis-undecaprenyl diphosphate = [GlcNAc-(1-&gt;4)-Mur2Ac(oyl-L-Ala-gamma-D-Glu-L-Lys-D-Ala-D-Ala)](n+1)-di-trans,octa-cis-undecaprenyl diphosphate + di-trans,octa-cis-undecaprenyl diphosphate + H(+)</text>
        <dbReference type="Rhea" id="RHEA:23708"/>
        <dbReference type="Rhea" id="RHEA-COMP:9602"/>
        <dbReference type="Rhea" id="RHEA-COMP:9603"/>
        <dbReference type="ChEBI" id="CHEBI:15378"/>
        <dbReference type="ChEBI" id="CHEBI:58405"/>
        <dbReference type="ChEBI" id="CHEBI:60033"/>
        <dbReference type="ChEBI" id="CHEBI:78435"/>
        <dbReference type="EC" id="2.4.99.28"/>
    </reaction>
</comment>
<dbReference type="EMBL" id="MUEO01000022">
    <property type="protein sequence ID" value="OOE43656.1"/>
    <property type="molecule type" value="Genomic_DNA"/>
</dbReference>
<organism evidence="32 33">
    <name type="scientific">Salinivibrio kushneri</name>
    <dbReference type="NCBI Taxonomy" id="1908198"/>
    <lineage>
        <taxon>Bacteria</taxon>
        <taxon>Pseudomonadati</taxon>
        <taxon>Pseudomonadota</taxon>
        <taxon>Gammaproteobacteria</taxon>
        <taxon>Vibrionales</taxon>
        <taxon>Vibrionaceae</taxon>
        <taxon>Salinivibrio</taxon>
    </lineage>
</organism>
<keyword evidence="14 28" id="KW-0812">Transmembrane</keyword>
<keyword evidence="15" id="KW-0378">Hydrolase</keyword>
<sequence length="830" mass="92451">MKFIKRLLIFALVCTVLGVTTIFGFYLYVKPDLPDVATLKSVELQTPMQVYSADGALISQFGEKRRIPVMLEDIPQPMIDALIATEDSRFYQHPGIDPIGIVRAAVVVAMSGTAKQGASTITQQLARNFFLSNEKRIMRKIKEIFIAVHIEQLLSKEEILELYFNKVFLGYRSYGVGAAAQVYFGKTLDQLTLSEMAVIVGLPKAPSTMNPLYSLSRATDRRNVVLGRMLKEGYISNAEYQQAKNEPIVARYHGAEIELSAPYVAEMARAWAVEQFGEDAYTSGVRIFTSVDADKQRAANEAAVENVLAYDRRHGFRGPVATLWQAPSQRWQHQRIVDHLAKQPSYGPLEPAVVIDVQAQSAQVIGPNGREIELPWKGLDWARPYITDSRQGPAPKRADEFLASGQQIFIRQVDNSWHLAQVPTTNTALVSMSPSTGAIKALVGGFNFVHSKFNRATQSVRQVGSSIKPFIYSAAVNEGMTLATLINDAPINRWDRSQGVAWRPKNSPPRYEGPLRARLGLAQSKNVMAVRVLRRVGLDDTLDYLTRFGFKRDDLPRAEAIALGAGSLTPVEMAQGFSVFANGGYFMEPFIIDRVETPFGEEIYRANPPVICDNCEQQTEQADPFNEQNLLAQDDTTTQRHAKQVIDEQNAFLVREMMQSNIWGGGDWRYGTGWNGTGWRAQALKRRDIGGKTGTTNDSKDTWYTGYGPGIVTTVWVGFDDHSRKLGRTTRNANLGDERQPIRGAESGAKTAEPAWIDFMQHALADVPEQNKAVPPGIVKVRIDRETGLLTRKTDHTSMFEYFIKGTEPTEYVSSQPDGNIYESGTESLF</sequence>
<evidence type="ECO:0000256" key="16">
    <source>
        <dbReference type="ARBA" id="ARBA00022960"/>
    </source>
</evidence>
<evidence type="ECO:0000256" key="4">
    <source>
        <dbReference type="ARBA" id="ARBA00007090"/>
    </source>
</evidence>
<comment type="pathway">
    <text evidence="3">Cell wall biogenesis; peptidoglycan biosynthesis.</text>
</comment>
<evidence type="ECO:0000256" key="3">
    <source>
        <dbReference type="ARBA" id="ARBA00004752"/>
    </source>
</evidence>
<dbReference type="GO" id="GO:0009252">
    <property type="term" value="P:peptidoglycan biosynthetic process"/>
    <property type="evidence" value="ECO:0007669"/>
    <property type="project" value="UniProtKB-KW"/>
</dbReference>
<dbReference type="InterPro" id="IPR023346">
    <property type="entry name" value="Lysozyme-like_dom_sf"/>
</dbReference>
<dbReference type="Gene3D" id="3.40.710.10">
    <property type="entry name" value="DD-peptidase/beta-lactamase superfamily"/>
    <property type="match status" value="2"/>
</dbReference>
<feature type="domain" description="Glycosyl transferase family 51" evidence="30">
    <location>
        <begin position="55"/>
        <end position="229"/>
    </location>
</feature>
<evidence type="ECO:0000259" key="30">
    <source>
        <dbReference type="Pfam" id="PF00912"/>
    </source>
</evidence>
<dbReference type="EC" id="3.4.16.4" evidence="6"/>
<comment type="caution">
    <text evidence="32">The sequence shown here is derived from an EMBL/GenBank/DDBJ whole genome shotgun (WGS) entry which is preliminary data.</text>
</comment>
<dbReference type="InterPro" id="IPR036950">
    <property type="entry name" value="PBP_transglycosylase"/>
</dbReference>
<keyword evidence="17" id="KW-0735">Signal-anchor</keyword>
<feature type="domain" description="Penicillin-binding protein transpeptidase" evidence="29">
    <location>
        <begin position="429"/>
        <end position="709"/>
    </location>
</feature>
<evidence type="ECO:0000256" key="17">
    <source>
        <dbReference type="ARBA" id="ARBA00022968"/>
    </source>
</evidence>
<evidence type="ECO:0000256" key="18">
    <source>
        <dbReference type="ARBA" id="ARBA00022984"/>
    </source>
</evidence>
<evidence type="ECO:0000256" key="8">
    <source>
        <dbReference type="ARBA" id="ARBA00022475"/>
    </source>
</evidence>
<dbReference type="PANTHER" id="PTHR32282:SF27">
    <property type="entry name" value="PENICILLIN-BINDING PROTEIN 1A"/>
    <property type="match status" value="1"/>
</dbReference>
<evidence type="ECO:0000256" key="10">
    <source>
        <dbReference type="ARBA" id="ARBA00022645"/>
    </source>
</evidence>
<dbReference type="RefSeq" id="WP_077458673.1">
    <property type="nucleotide sequence ID" value="NZ_CP114586.1"/>
</dbReference>
<evidence type="ECO:0000313" key="33">
    <source>
        <dbReference type="Proteomes" id="UP000188726"/>
    </source>
</evidence>
<evidence type="ECO:0000256" key="25">
    <source>
        <dbReference type="ARBA" id="ARBA00044770"/>
    </source>
</evidence>
<keyword evidence="18" id="KW-0573">Peptidoglycan synthesis</keyword>
<feature type="domain" description="Penicillin-binding protein OB-like" evidence="31">
    <location>
        <begin position="316"/>
        <end position="424"/>
    </location>
</feature>
<dbReference type="GO" id="GO:0005886">
    <property type="term" value="C:plasma membrane"/>
    <property type="evidence" value="ECO:0007669"/>
    <property type="project" value="UniProtKB-SubCell"/>
</dbReference>
<dbReference type="NCBIfam" id="TIGR02074">
    <property type="entry name" value="PBP_1a_fam"/>
    <property type="match status" value="1"/>
</dbReference>
<evidence type="ECO:0000256" key="1">
    <source>
        <dbReference type="ARBA" id="ARBA00002624"/>
    </source>
</evidence>
<evidence type="ECO:0000256" key="14">
    <source>
        <dbReference type="ARBA" id="ARBA00022692"/>
    </source>
</evidence>
<feature type="transmembrane region" description="Helical" evidence="28">
    <location>
        <begin position="7"/>
        <end position="29"/>
    </location>
</feature>
<evidence type="ECO:0000313" key="32">
    <source>
        <dbReference type="EMBL" id="OOE43656.1"/>
    </source>
</evidence>
<dbReference type="InterPro" id="IPR001264">
    <property type="entry name" value="Glyco_trans_51"/>
</dbReference>
<evidence type="ECO:0000256" key="26">
    <source>
        <dbReference type="ARBA" id="ARBA00049902"/>
    </source>
</evidence>
<comment type="function">
    <text evidence="1">Cell wall formation. Synthesis of cross-linked peptidoglycan from the lipid intermediates. The enzyme has a penicillin-insensitive transglycosylase N-terminal domain (formation of linear glycan strands) and a penicillin-sensitive transpeptidase C-terminal domain (cross-linking of the peptide subunits).</text>
</comment>
<dbReference type="GO" id="GO:0008955">
    <property type="term" value="F:peptidoglycan glycosyltransferase activity"/>
    <property type="evidence" value="ECO:0007669"/>
    <property type="project" value="UniProtKB-EC"/>
</dbReference>
<evidence type="ECO:0000259" key="31">
    <source>
        <dbReference type="Pfam" id="PF17092"/>
    </source>
</evidence>
<dbReference type="GO" id="GO:0046677">
    <property type="term" value="P:response to antibiotic"/>
    <property type="evidence" value="ECO:0007669"/>
    <property type="project" value="UniProtKB-KW"/>
</dbReference>
<dbReference type="PANTHER" id="PTHR32282">
    <property type="entry name" value="BINDING PROTEIN TRANSPEPTIDASE, PUTATIVE-RELATED"/>
    <property type="match status" value="1"/>
</dbReference>
<dbReference type="InterPro" id="IPR031376">
    <property type="entry name" value="PCB_OB"/>
</dbReference>
<accession>A0AB36K5L2</accession>
<evidence type="ECO:0000256" key="23">
    <source>
        <dbReference type="ARBA" id="ARBA00023316"/>
    </source>
</evidence>
<dbReference type="Pfam" id="PF00905">
    <property type="entry name" value="Transpeptidase"/>
    <property type="match status" value="1"/>
</dbReference>
<evidence type="ECO:0000256" key="27">
    <source>
        <dbReference type="ARBA" id="ARBA00060592"/>
    </source>
</evidence>
<keyword evidence="19 28" id="KW-1133">Transmembrane helix</keyword>
<evidence type="ECO:0000256" key="15">
    <source>
        <dbReference type="ARBA" id="ARBA00022801"/>
    </source>
</evidence>
<evidence type="ECO:0000256" key="6">
    <source>
        <dbReference type="ARBA" id="ARBA00012448"/>
    </source>
</evidence>
<dbReference type="InterPro" id="IPR012338">
    <property type="entry name" value="Beta-lactam/transpept-like"/>
</dbReference>
<reference evidence="32 33" key="1">
    <citation type="journal article" date="2017" name="Genome Announc.">
        <title>Draft Genome Sequences of Salinivibrio proteolyticus, Salinivibrio sharmensis, Salinivibrio siamensis, Salinivibrio costicola subsp. alcaliphilus, Salinivibrio costicola subsp. vallismortis, and 29 New Isolates Belonging to the Genus Salinivibrio.</title>
        <authorList>
            <person name="Lopez-Hermoso C."/>
            <person name="de la Haba R.R."/>
            <person name="Sanchez-Porro C."/>
            <person name="Bayliss S.C."/>
            <person name="Feil E.J."/>
            <person name="Ventosa A."/>
        </authorList>
    </citation>
    <scope>NUCLEOTIDE SEQUENCE [LARGE SCALE GENOMIC DNA]</scope>
    <source>
        <strain evidence="32 33">IC202</strain>
    </source>
</reference>
<keyword evidence="9" id="KW-0997">Cell inner membrane</keyword>
<keyword evidence="22" id="KW-0511">Multifunctional enzyme</keyword>
<proteinExistence type="inferred from homology"/>
<keyword evidence="8" id="KW-1003">Cell membrane</keyword>
<dbReference type="InterPro" id="IPR050396">
    <property type="entry name" value="Glycosyltr_51/Transpeptidase"/>
</dbReference>
<keyword evidence="10" id="KW-0121">Carboxypeptidase</keyword>
<evidence type="ECO:0000256" key="12">
    <source>
        <dbReference type="ARBA" id="ARBA00022676"/>
    </source>
</evidence>
<evidence type="ECO:0000256" key="13">
    <source>
        <dbReference type="ARBA" id="ARBA00022679"/>
    </source>
</evidence>
<comment type="similarity">
    <text evidence="5">In the N-terminal section; belongs to the glycosyltransferase 51 family.</text>
</comment>
<evidence type="ECO:0000256" key="28">
    <source>
        <dbReference type="SAM" id="Phobius"/>
    </source>
</evidence>
<keyword evidence="16" id="KW-0133">Cell shape</keyword>
<evidence type="ECO:0000256" key="11">
    <source>
        <dbReference type="ARBA" id="ARBA00022670"/>
    </source>
</evidence>
<keyword evidence="21" id="KW-0046">Antibiotic resistance</keyword>
<comment type="catalytic activity">
    <reaction evidence="24">
        <text>Preferential cleavage: (Ac)2-L-Lys-D-Ala-|-D-Ala. Also transpeptidation of peptidyl-alanyl moieties that are N-acyl substituents of D-alanine.</text>
        <dbReference type="EC" id="3.4.16.4"/>
    </reaction>
</comment>
<evidence type="ECO:0000256" key="24">
    <source>
        <dbReference type="ARBA" id="ARBA00034000"/>
    </source>
</evidence>
<keyword evidence="13" id="KW-0808">Transferase</keyword>
<evidence type="ECO:0000256" key="7">
    <source>
        <dbReference type="ARBA" id="ARBA00018638"/>
    </source>
</evidence>
<comment type="similarity">
    <text evidence="4">In the C-terminal section; belongs to the transpeptidase family.</text>
</comment>
<dbReference type="GO" id="GO:0071555">
    <property type="term" value="P:cell wall organization"/>
    <property type="evidence" value="ECO:0007669"/>
    <property type="project" value="UniProtKB-KW"/>
</dbReference>
<keyword evidence="23" id="KW-0961">Cell wall biogenesis/degradation</keyword>
<dbReference type="Gene3D" id="1.10.3810.10">
    <property type="entry name" value="Biosynthetic peptidoglycan transglycosylase-like"/>
    <property type="match status" value="1"/>
</dbReference>
<keyword evidence="11" id="KW-0645">Protease</keyword>
<evidence type="ECO:0000259" key="29">
    <source>
        <dbReference type="Pfam" id="PF00905"/>
    </source>
</evidence>
<name>A0AB36K5L2_9GAMM</name>
<dbReference type="InterPro" id="IPR001460">
    <property type="entry name" value="PCN-bd_Tpept"/>
</dbReference>
<dbReference type="SUPFAM" id="SSF56601">
    <property type="entry name" value="beta-lactamase/transpeptidase-like"/>
    <property type="match status" value="1"/>
</dbReference>
<comment type="pathway">
    <text evidence="27">Glycan biosynthesis.</text>
</comment>
<dbReference type="GO" id="GO:0008360">
    <property type="term" value="P:regulation of cell shape"/>
    <property type="evidence" value="ECO:0007669"/>
    <property type="project" value="UniProtKB-KW"/>
</dbReference>
<dbReference type="Proteomes" id="UP000188726">
    <property type="component" value="Unassembled WGS sequence"/>
</dbReference>